<sequence length="109" mass="12002">MFLLYEHLSAQADDLLAARGRLDEMSRAVERAAEVSEDMRLGLQASGATPLLRSPAEAAFTTLRQDYARLHQWLDAAAVELAEAMRCIVITQADETGRSLPPMTPSTRD</sequence>
<reference evidence="1 2" key="2">
    <citation type="submission" date="2019-09" db="EMBL/GenBank/DDBJ databases">
        <authorList>
            <person name="Jin C."/>
        </authorList>
    </citation>
    <scope>NUCLEOTIDE SEQUENCE [LARGE SCALE GENOMIC DNA]</scope>
    <source>
        <strain evidence="1 2">BN140002</strain>
    </source>
</reference>
<evidence type="ECO:0000313" key="2">
    <source>
        <dbReference type="Proteomes" id="UP000323142"/>
    </source>
</evidence>
<dbReference type="EMBL" id="VUOA01000009">
    <property type="protein sequence ID" value="KAA2241139.1"/>
    <property type="molecule type" value="Genomic_DNA"/>
</dbReference>
<keyword evidence="2" id="KW-1185">Reference proteome</keyword>
<proteinExistence type="predicted"/>
<dbReference type="Proteomes" id="UP000323142">
    <property type="component" value="Unassembled WGS sequence"/>
</dbReference>
<evidence type="ECO:0000313" key="1">
    <source>
        <dbReference type="EMBL" id="KAA2241139.1"/>
    </source>
</evidence>
<gene>
    <name evidence="1" type="ORF">F0L46_04900</name>
</gene>
<organism evidence="1 2">
    <name type="scientific">Salinarimonas soli</name>
    <dbReference type="NCBI Taxonomy" id="1638099"/>
    <lineage>
        <taxon>Bacteria</taxon>
        <taxon>Pseudomonadati</taxon>
        <taxon>Pseudomonadota</taxon>
        <taxon>Alphaproteobacteria</taxon>
        <taxon>Hyphomicrobiales</taxon>
        <taxon>Salinarimonadaceae</taxon>
        <taxon>Salinarimonas</taxon>
    </lineage>
</organism>
<dbReference type="RefSeq" id="WP_149815920.1">
    <property type="nucleotide sequence ID" value="NZ_VUOA01000009.1"/>
</dbReference>
<comment type="caution">
    <text evidence="1">The sequence shown here is derived from an EMBL/GenBank/DDBJ whole genome shotgun (WGS) entry which is preliminary data.</text>
</comment>
<name>A0A5B2VSR3_9HYPH</name>
<protein>
    <submittedName>
        <fullName evidence="1">Uncharacterized protein</fullName>
    </submittedName>
</protein>
<accession>A0A5B2VSR3</accession>
<dbReference type="AlphaFoldDB" id="A0A5B2VSR3"/>
<reference evidence="1 2" key="1">
    <citation type="submission" date="2019-09" db="EMBL/GenBank/DDBJ databases">
        <title>Salinarimonas rosea gen. nov., sp. nov., a new member of the a-2 subgroup of the Proteobacteria.</title>
        <authorList>
            <person name="Liu J."/>
        </authorList>
    </citation>
    <scope>NUCLEOTIDE SEQUENCE [LARGE SCALE GENOMIC DNA]</scope>
    <source>
        <strain evidence="1 2">BN140002</strain>
    </source>
</reference>